<gene>
    <name evidence="7" type="ORF">B0H15DRAFT_891594</name>
</gene>
<dbReference type="Pfam" id="PF08161">
    <property type="entry name" value="RRP12_HEAT"/>
    <property type="match status" value="1"/>
</dbReference>
<dbReference type="Gene3D" id="1.25.10.10">
    <property type="entry name" value="Leucine-rich Repeat Variant"/>
    <property type="match status" value="2"/>
</dbReference>
<sequence length="1247" mass="135118">MELENSLQKIRPHTSSALSHQKTPATLLVALESTFRDQRTEQSPTAYFAALLTTIDSTVQKGDLGLEEGDILPAELYLLALVAPFVPHPVVRTHLHTILALTAPLFPSLTQHAPALRSQLSLYNVVLLCLDRSQLDTQGIRQTFASILQLCLDPRPKVRRKAADTVRDVLANPPAPLSRHPYAERVTEWIKSALSEVSAGPFARPKSSKAAEPVAADSAIHILALLRPVLPSLPPPSLPAITNLLLTLPRLGNQYLSQSSYSILSELFALPIEDESVNVNDQISDVLKAVLASPPSKADVTLSSAWLQVLGTAMVSYHSADSNAASAELGRVWKTIWPFLESADGQTKKAAAQSLDLLTRCITPAMVGSALAENEARSTLGKIIAQTTKALDSLSYAGAIPQLLSIISSLITNLRHKVDGTKSAAEALLLPLIKHVGDLRIQKGFEFKEDADATLAAAMRILGPQALLTALPLNLEPEDRQEGREPRAYLLPLLPQPHPSPLSHFVSYFVPLSERMFALQQTAETEDRQAQAKLWSVLIGQIWTGLVGYCWVTPDLKESLNPTFSALLSGLLYGQPELRPAVLKALKVVVDSNVAVASGVSAPAPSNPNCLSADQAQQNVAYLRTQAESWLPVLFNVFGSIGRDSRGIVGDVITAWAGIAGEDEIAKAQAKIVQLLKANLANQPVQPHRSSSIEGGSEAATTQDLVLLLLPSLSRADAQQLFQLCLSASVLSAKDNGVQKRGYKILTRLLESQKVVVDAEVVLKQLDELADGLTPAAKKDRFNLLSLLIPQIPSSAMHIIPSLIPEAVLGTKEPSEKARTAAFEVVVAMGRKMSEGGVVKRNLIDGMDEDGAEDAAANIGEFMTMVAGGLAGASPHMISATVTAISRLVFEFKDAIPMSMHTEILSTLFVFISSANREIVKSILGFVKLAIHTLPADLVRPHLPTLVPALLAWSHDHKNHFKAKVRHIFERMLRRFGWDEVYGCAGEEEAKKVLVNIKKRKERAKRKKANGKEEEEDEPVAKPAAGAGDAFEDVLYGSESELEDSDDDEPQQARSAGPRKKKGVEQGARIRMDDDEPMDLLQGVASRITHGNSNRRRKPGQDAARFKMDEDTGKMIIDEVDDESGRADAAVEDVAGSAYRESMTSVDGFTRGLNGRVKFNKDTKKRRRDNEDAEGDVEMGDGDAGAGKLKKAKRRADAPKFGHEFKAKKAGGDVKKGGVDPYAYMSLSQAAKKSGHRKEKMGIVGKR</sequence>
<accession>A0AAD6TTJ9</accession>
<dbReference type="InterPro" id="IPR057860">
    <property type="entry name" value="HEAT_RRP12_N"/>
</dbReference>
<feature type="domain" description="RRP12 N-terminal HEAT" evidence="6">
    <location>
        <begin position="13"/>
        <end position="270"/>
    </location>
</feature>
<dbReference type="GO" id="GO:0005634">
    <property type="term" value="C:nucleus"/>
    <property type="evidence" value="ECO:0007669"/>
    <property type="project" value="UniProtKB-SubCell"/>
</dbReference>
<evidence type="ECO:0000313" key="8">
    <source>
        <dbReference type="Proteomes" id="UP001222325"/>
    </source>
</evidence>
<feature type="region of interest" description="Disordered" evidence="4">
    <location>
        <begin position="1160"/>
        <end position="1215"/>
    </location>
</feature>
<dbReference type="EMBL" id="JARJCN010000062">
    <property type="protein sequence ID" value="KAJ7079097.1"/>
    <property type="molecule type" value="Genomic_DNA"/>
</dbReference>
<dbReference type="InterPro" id="IPR011989">
    <property type="entry name" value="ARM-like"/>
</dbReference>
<evidence type="ECO:0000256" key="1">
    <source>
        <dbReference type="ARBA" id="ARBA00004123"/>
    </source>
</evidence>
<dbReference type="AlphaFoldDB" id="A0AAD6TTJ9"/>
<comment type="caution">
    <text evidence="7">The sequence shown here is derived from an EMBL/GenBank/DDBJ whole genome shotgun (WGS) entry which is preliminary data.</text>
</comment>
<reference evidence="7" key="1">
    <citation type="submission" date="2023-03" db="EMBL/GenBank/DDBJ databases">
        <title>Massive genome expansion in bonnet fungi (Mycena s.s.) driven by repeated elements and novel gene families across ecological guilds.</title>
        <authorList>
            <consortium name="Lawrence Berkeley National Laboratory"/>
            <person name="Harder C.B."/>
            <person name="Miyauchi S."/>
            <person name="Viragh M."/>
            <person name="Kuo A."/>
            <person name="Thoen E."/>
            <person name="Andreopoulos B."/>
            <person name="Lu D."/>
            <person name="Skrede I."/>
            <person name="Drula E."/>
            <person name="Henrissat B."/>
            <person name="Morin E."/>
            <person name="Kohler A."/>
            <person name="Barry K."/>
            <person name="LaButti K."/>
            <person name="Morin E."/>
            <person name="Salamov A."/>
            <person name="Lipzen A."/>
            <person name="Mereny Z."/>
            <person name="Hegedus B."/>
            <person name="Baldrian P."/>
            <person name="Stursova M."/>
            <person name="Weitz H."/>
            <person name="Taylor A."/>
            <person name="Grigoriev I.V."/>
            <person name="Nagy L.G."/>
            <person name="Martin F."/>
            <person name="Kauserud H."/>
        </authorList>
    </citation>
    <scope>NUCLEOTIDE SEQUENCE</scope>
    <source>
        <strain evidence="7">CBHHK173m</strain>
    </source>
</reference>
<dbReference type="Proteomes" id="UP001222325">
    <property type="component" value="Unassembled WGS sequence"/>
</dbReference>
<dbReference type="PANTHER" id="PTHR48287:SF1">
    <property type="entry name" value="ARM REPEAT SUPERFAMILY PROTEIN"/>
    <property type="match status" value="1"/>
</dbReference>
<dbReference type="InterPro" id="IPR052087">
    <property type="entry name" value="RRP12"/>
</dbReference>
<evidence type="ECO:0000313" key="7">
    <source>
        <dbReference type="EMBL" id="KAJ7079097.1"/>
    </source>
</evidence>
<protein>
    <submittedName>
        <fullName evidence="7">Armadillo-type protein</fullName>
    </submittedName>
</protein>
<comment type="subcellular location">
    <subcellularLocation>
        <location evidence="1">Nucleus</location>
    </subcellularLocation>
</comment>
<keyword evidence="3" id="KW-0539">Nucleus</keyword>
<proteinExistence type="inferred from homology"/>
<evidence type="ECO:0000256" key="4">
    <source>
        <dbReference type="SAM" id="MobiDB-lite"/>
    </source>
</evidence>
<organism evidence="7 8">
    <name type="scientific">Mycena belliarum</name>
    <dbReference type="NCBI Taxonomy" id="1033014"/>
    <lineage>
        <taxon>Eukaryota</taxon>
        <taxon>Fungi</taxon>
        <taxon>Dikarya</taxon>
        <taxon>Basidiomycota</taxon>
        <taxon>Agaricomycotina</taxon>
        <taxon>Agaricomycetes</taxon>
        <taxon>Agaricomycetidae</taxon>
        <taxon>Agaricales</taxon>
        <taxon>Marasmiineae</taxon>
        <taxon>Mycenaceae</taxon>
        <taxon>Mycena</taxon>
    </lineage>
</organism>
<evidence type="ECO:0000256" key="2">
    <source>
        <dbReference type="ARBA" id="ARBA00007690"/>
    </source>
</evidence>
<dbReference type="InterPro" id="IPR016024">
    <property type="entry name" value="ARM-type_fold"/>
</dbReference>
<feature type="compositionally biased region" description="Acidic residues" evidence="4">
    <location>
        <begin position="1171"/>
        <end position="1181"/>
    </location>
</feature>
<comment type="similarity">
    <text evidence="2">Belongs to the RRP12 family.</text>
</comment>
<name>A0AAD6TTJ9_9AGAR</name>
<feature type="region of interest" description="Disordered" evidence="4">
    <location>
        <begin position="1"/>
        <end position="21"/>
    </location>
</feature>
<evidence type="ECO:0000259" key="5">
    <source>
        <dbReference type="Pfam" id="PF08161"/>
    </source>
</evidence>
<feature type="compositionally biased region" description="Acidic residues" evidence="4">
    <location>
        <begin position="1040"/>
        <end position="1050"/>
    </location>
</feature>
<keyword evidence="8" id="KW-1185">Reference proteome</keyword>
<feature type="compositionally biased region" description="Basic and acidic residues" evidence="4">
    <location>
        <begin position="1195"/>
        <end position="1215"/>
    </location>
</feature>
<evidence type="ECO:0000256" key="3">
    <source>
        <dbReference type="ARBA" id="ARBA00023242"/>
    </source>
</evidence>
<dbReference type="PANTHER" id="PTHR48287">
    <property type="entry name" value="ARM REPEAT SUPERFAMILY PROTEIN"/>
    <property type="match status" value="1"/>
</dbReference>
<dbReference type="SUPFAM" id="SSF48371">
    <property type="entry name" value="ARM repeat"/>
    <property type="match status" value="1"/>
</dbReference>
<evidence type="ECO:0000259" key="6">
    <source>
        <dbReference type="Pfam" id="PF25772"/>
    </source>
</evidence>
<dbReference type="Pfam" id="PF25772">
    <property type="entry name" value="HEAT_RRP12_N"/>
    <property type="match status" value="1"/>
</dbReference>
<dbReference type="InterPro" id="IPR012978">
    <property type="entry name" value="HEAT_RRP12"/>
</dbReference>
<feature type="domain" description="RRP12 HEAT" evidence="5">
    <location>
        <begin position="343"/>
        <end position="640"/>
    </location>
</feature>
<feature type="region of interest" description="Disordered" evidence="4">
    <location>
        <begin position="1001"/>
        <end position="1110"/>
    </location>
</feature>